<feature type="region of interest" description="Disordered" evidence="3">
    <location>
        <begin position="1298"/>
        <end position="1450"/>
    </location>
</feature>
<feature type="compositionally biased region" description="Polar residues" evidence="3">
    <location>
        <begin position="1200"/>
        <end position="1209"/>
    </location>
</feature>
<dbReference type="PANTHER" id="PTHR46005">
    <property type="entry name" value="RHO GTPASE-ACTIVATING PROTEIN 190"/>
    <property type="match status" value="1"/>
</dbReference>
<dbReference type="Gene3D" id="1.10.10.440">
    <property type="entry name" value="FF domain"/>
    <property type="match status" value="2"/>
</dbReference>
<dbReference type="InterPro" id="IPR032835">
    <property type="entry name" value="RhoGAP-FF1"/>
</dbReference>
<dbReference type="GO" id="GO:0008361">
    <property type="term" value="P:regulation of cell size"/>
    <property type="evidence" value="ECO:0007669"/>
    <property type="project" value="TreeGrafter"/>
</dbReference>
<accession>A0A9W3BJB0</accession>
<dbReference type="GO" id="GO:0005525">
    <property type="term" value="F:GTP binding"/>
    <property type="evidence" value="ECO:0007669"/>
    <property type="project" value="InterPro"/>
</dbReference>
<keyword evidence="2" id="KW-0677">Repeat</keyword>
<dbReference type="GeneID" id="106063929"/>
<dbReference type="InterPro" id="IPR057284">
    <property type="entry name" value="FF_RHG35_4th"/>
</dbReference>
<dbReference type="InterPro" id="IPR001806">
    <property type="entry name" value="Small_GTPase"/>
</dbReference>
<feature type="region of interest" description="Disordered" evidence="3">
    <location>
        <begin position="945"/>
        <end position="1028"/>
    </location>
</feature>
<dbReference type="InterPro" id="IPR002713">
    <property type="entry name" value="FF_domain"/>
</dbReference>
<dbReference type="OMA" id="RIVKMRN"/>
<feature type="domain" description="PG2 pseudoGTPase" evidence="6">
    <location>
        <begin position="780"/>
        <end position="944"/>
    </location>
</feature>
<dbReference type="Gene3D" id="3.40.50.300">
    <property type="entry name" value="P-loop containing nucleotide triphosphate hydrolases"/>
    <property type="match status" value="1"/>
</dbReference>
<dbReference type="SMART" id="SM00324">
    <property type="entry name" value="RhoGAP"/>
    <property type="match status" value="1"/>
</dbReference>
<dbReference type="InterPro" id="IPR039007">
    <property type="entry name" value="pG1"/>
</dbReference>
<dbReference type="Pfam" id="PF19518">
    <property type="entry name" value="RhoGAP_pG1_pG2"/>
    <property type="match status" value="1"/>
</dbReference>
<dbReference type="PANTHER" id="PTHR46005:SF4">
    <property type="entry name" value="RHO GTPASE-ACTIVATING PROTEIN 190"/>
    <property type="match status" value="1"/>
</dbReference>
<dbReference type="RefSeq" id="XP_055899611.1">
    <property type="nucleotide sequence ID" value="XM_056043636.1"/>
</dbReference>
<dbReference type="Pfam" id="PF23083">
    <property type="entry name" value="FF_RHG35_4th"/>
    <property type="match status" value="1"/>
</dbReference>
<dbReference type="Pfam" id="PF00620">
    <property type="entry name" value="RhoGAP"/>
    <property type="match status" value="1"/>
</dbReference>
<sequence>MARRAEGRIFNVSVIGLSGTEREKGQYGVGKSCLCNRFLNQVADSYYQDHISVLSQSDFAGRVINNDHFLYWGSVVKTDDSNNFTFHVVEQTEFIDDVSFAPFMTGRTETYIKRAISGKVQSAEKLMYICKDQLGMETDSAYPQVLMPEGKLTIDGFICCFDVSKVPQRTIEKQVEFVAALLNNALKTKKPVVLATTKGDVASQEFVKEAEKLANRKEFKGNVLLVETSAHENINVEAAFMLLAHLIDRTKAKGKILPFGEARKQRYEVLEVAKEAYIHLLRTTVVDPKAVWNTCRKKLELESDFGHYVEMFGTEQARKEFRAHTKRLRDEQIRLREQRYLSLLPQLLKLFLPELDSVTERAWNTIRRLIREHPDFDRHFVLIEEGCTSWKQSESFLDNMEESRIPFDLLNSAEAEMCFRNHLNELQALHKKRELQQQFKKILEENPQITPGKPLSETYIFFIGKECYSSLDEHERNFVYEQHMAELKQTARAEFNELLWEKSSVFMNMNSVERVTTKDLQSITTALQDDKRFKALQRLDEDRKVMILNHLGFIQSPSRERCYFNNYCIDTQVENLLASRAIRPELKNSSESVEMGCKTLNLVLLGKDGLAISLNKEIRNLCTDDEYVVEKATYSLDYRPIDGDVSREQNALATANFRPHGCLCVYNSEDTLNYIRDSLERSLTNDIVRDGEATLNGMPIAIIQASNSSQSEKENEILREKGRMLASRLHGEFIVDYDDVEEGVQFVPGQIHAALHTVIHGCSPGLNSWYLSDQFEPDIRLSMCLMCGDPFQLELPLGPLLNHDMCRVLADTPYCITLDLFLEATSKQKVEVEVASFHGGNRLHQGLFHGYILVYSAKRRASLATLKAFTDRLPNVPKLIVAVADSGGTSSSYFSSDICQMLIQEGHELSESLQASFMTTTANFSQQTGVFLPFFQTVWQQREESEALFNEPSEEPCPPAYEKGYYGSRPAPPLPKHYDNHTHISSTSNSTDSEPVYDQPNLFHSQYSDSDHEADRGSSVSPPPADEEIYSEVNIPNSNGEHLVRPSFVKTRKNIYAGSKWEHRKSLPIMPLGQHSISLEASTTSSSCNSNTTTSSAGSYFGQNGGGVTGASVNSQAILEHRAVKDPQELFRKSCSMKIAAEEAVEAGDEAEEDEDDDDVKLNRLRGPRAWALNEQRRKKGETFPPVIRPSSMGDDGWPDSNNSNSAGKNDSLGHVRYGTSKSSHDIENDANSRRKLMNTRSQSQSAAMFRSHPSQVTAPLAVPEPIEIADYGSVKDAVPTPDLGDNDYQIVDDALPPGQLHRIKSTKSPIRAQGHTDSEESEFSSLERDSYIKGKRPASHRRNKSKQYPASDSNAIYSSPTITASKPRSFGIGHKQIRSGSNHSPSEDGSDGTGDEKLLSNKKEKKRRSFNNRKWRNPSTSVGNPSSSPNYSDQEHLLSSHPGDSLEEIPLYNPVTHHFQTLPKTAGSYPEEVEEDLNDSGNWSRFRFTLRDKDKRKKDEKRRQKEEEKRAKEAQKKFKKKEKASGTSTSGVSLEDFPTALENPNIPQFVYKCVSYIEAEGMKTEGLYRIPGNKAQGELFVNKFAVDPNVDISTLEIPVNAIATLLKSFFSDLSEALIPEKLCDELMEAAEMTDKSSRLLMLRGVIKKLPLQNFEVLKYIISHLFKVSQNHEFNSMNSRNLAKCWWPTLIRLQFKSYEKLIQGSQVPEDIVQNLIEQCAFFFHGGNEV</sequence>
<evidence type="ECO:0000313" key="8">
    <source>
        <dbReference type="RefSeq" id="XP_055899610.1"/>
    </source>
</evidence>
<dbReference type="Pfam" id="PF00071">
    <property type="entry name" value="Ras"/>
    <property type="match status" value="1"/>
</dbReference>
<evidence type="ECO:0000256" key="1">
    <source>
        <dbReference type="ARBA" id="ARBA00022468"/>
    </source>
</evidence>
<dbReference type="InterPro" id="IPR039006">
    <property type="entry name" value="RhoGAP_pG2"/>
</dbReference>
<evidence type="ECO:0000259" key="6">
    <source>
        <dbReference type="PROSITE" id="PS51853"/>
    </source>
</evidence>
<dbReference type="GO" id="GO:0007266">
    <property type="term" value="P:Rho protein signal transduction"/>
    <property type="evidence" value="ECO:0007669"/>
    <property type="project" value="TreeGrafter"/>
</dbReference>
<dbReference type="SUPFAM" id="SSF52540">
    <property type="entry name" value="P-loop containing nucleoside triphosphate hydrolases"/>
    <property type="match status" value="1"/>
</dbReference>
<feature type="compositionally biased region" description="Low complexity" evidence="3">
    <location>
        <begin position="983"/>
        <end position="993"/>
    </location>
</feature>
<dbReference type="Proteomes" id="UP001165740">
    <property type="component" value="Chromosome 10"/>
</dbReference>
<name>A0A9W3BJB0_BIOGL</name>
<dbReference type="InterPro" id="IPR008936">
    <property type="entry name" value="Rho_GTPase_activation_prot"/>
</dbReference>
<evidence type="ECO:0000313" key="9">
    <source>
        <dbReference type="RefSeq" id="XP_055899611.1"/>
    </source>
</evidence>
<reference evidence="8 9" key="1">
    <citation type="submission" date="2025-04" db="UniProtKB">
        <authorList>
            <consortium name="RefSeq"/>
        </authorList>
    </citation>
    <scope>IDENTIFICATION</scope>
</reference>
<dbReference type="InterPro" id="IPR051978">
    <property type="entry name" value="Rho-GAP_domain"/>
</dbReference>
<evidence type="ECO:0000259" key="4">
    <source>
        <dbReference type="PROSITE" id="PS50238"/>
    </source>
</evidence>
<evidence type="ECO:0000259" key="5">
    <source>
        <dbReference type="PROSITE" id="PS51852"/>
    </source>
</evidence>
<evidence type="ECO:0000313" key="7">
    <source>
        <dbReference type="Proteomes" id="UP001165740"/>
    </source>
</evidence>
<dbReference type="GO" id="GO:0050770">
    <property type="term" value="P:regulation of axonogenesis"/>
    <property type="evidence" value="ECO:0007669"/>
    <property type="project" value="TreeGrafter"/>
</dbReference>
<dbReference type="PROSITE" id="PS51852">
    <property type="entry name" value="PG1"/>
    <property type="match status" value="1"/>
</dbReference>
<keyword evidence="7" id="KW-1185">Reference proteome</keyword>
<dbReference type="Gene3D" id="1.10.555.10">
    <property type="entry name" value="Rho GTPase activation protein"/>
    <property type="match status" value="1"/>
</dbReference>
<feature type="compositionally biased region" description="Basic and acidic residues" evidence="3">
    <location>
        <begin position="1223"/>
        <end position="1233"/>
    </location>
</feature>
<dbReference type="SMART" id="SM00441">
    <property type="entry name" value="FF"/>
    <property type="match status" value="3"/>
</dbReference>
<dbReference type="GO" id="GO:0005829">
    <property type="term" value="C:cytosol"/>
    <property type="evidence" value="ECO:0007669"/>
    <property type="project" value="TreeGrafter"/>
</dbReference>
<dbReference type="PROSITE" id="PS51853">
    <property type="entry name" value="PG2"/>
    <property type="match status" value="1"/>
</dbReference>
<gene>
    <name evidence="8 9" type="primary">LOC106063929</name>
</gene>
<evidence type="ECO:0000256" key="3">
    <source>
        <dbReference type="SAM" id="MobiDB-lite"/>
    </source>
</evidence>
<dbReference type="CDD" id="cd22207">
    <property type="entry name" value="pseudoGTPaseD_p190RhoGAP"/>
    <property type="match status" value="1"/>
</dbReference>
<feature type="compositionally biased region" description="Polar residues" evidence="3">
    <location>
        <begin position="1347"/>
        <end position="1367"/>
    </location>
</feature>
<dbReference type="InterPro" id="IPR036517">
    <property type="entry name" value="FF_domain_sf"/>
</dbReference>
<protein>
    <submittedName>
        <fullName evidence="8 9">Rho GTPase-activating protein 5-like isoform X1</fullName>
    </submittedName>
</protein>
<proteinExistence type="predicted"/>
<dbReference type="PROSITE" id="PS50238">
    <property type="entry name" value="RHOGAP"/>
    <property type="match status" value="1"/>
</dbReference>
<dbReference type="InterPro" id="IPR027417">
    <property type="entry name" value="P-loop_NTPase"/>
</dbReference>
<feature type="region of interest" description="Disordered" evidence="3">
    <location>
        <begin position="1495"/>
        <end position="1538"/>
    </location>
</feature>
<dbReference type="OrthoDB" id="9994905at2759"/>
<dbReference type="GO" id="GO:0005096">
    <property type="term" value="F:GTPase activator activity"/>
    <property type="evidence" value="ECO:0007669"/>
    <property type="project" value="UniProtKB-KW"/>
</dbReference>
<feature type="compositionally biased region" description="Polar residues" evidence="3">
    <location>
        <begin position="1239"/>
        <end position="1258"/>
    </location>
</feature>
<dbReference type="InterPro" id="IPR045786">
    <property type="entry name" value="RhoGAP_pG1_pG2"/>
</dbReference>
<dbReference type="RefSeq" id="XP_055899610.1">
    <property type="nucleotide sequence ID" value="XM_056043635.1"/>
</dbReference>
<feature type="compositionally biased region" description="Basic residues" evidence="3">
    <location>
        <begin position="1404"/>
        <end position="1417"/>
    </location>
</feature>
<feature type="domain" description="PG1 pseudoGTPase" evidence="5">
    <location>
        <begin position="594"/>
        <end position="768"/>
    </location>
</feature>
<feature type="region of interest" description="Disordered" evidence="3">
    <location>
        <begin position="1173"/>
        <end position="1259"/>
    </location>
</feature>
<feature type="domain" description="Rho-GAP" evidence="4">
    <location>
        <begin position="1533"/>
        <end position="1723"/>
    </location>
</feature>
<dbReference type="SUPFAM" id="SSF48350">
    <property type="entry name" value="GTPase activation domain, GAP"/>
    <property type="match status" value="1"/>
</dbReference>
<evidence type="ECO:0000256" key="2">
    <source>
        <dbReference type="ARBA" id="ARBA00022737"/>
    </source>
</evidence>
<keyword evidence="1" id="KW-0343">GTPase activation</keyword>
<organism evidence="7 9">
    <name type="scientific">Biomphalaria glabrata</name>
    <name type="common">Bloodfluke planorb</name>
    <name type="synonym">Freshwater snail</name>
    <dbReference type="NCBI Taxonomy" id="6526"/>
    <lineage>
        <taxon>Eukaryota</taxon>
        <taxon>Metazoa</taxon>
        <taxon>Spiralia</taxon>
        <taxon>Lophotrochozoa</taxon>
        <taxon>Mollusca</taxon>
        <taxon>Gastropoda</taxon>
        <taxon>Heterobranchia</taxon>
        <taxon>Euthyneura</taxon>
        <taxon>Panpulmonata</taxon>
        <taxon>Hygrophila</taxon>
        <taxon>Lymnaeoidea</taxon>
        <taxon>Planorbidae</taxon>
        <taxon>Biomphalaria</taxon>
    </lineage>
</organism>
<dbReference type="GO" id="GO:0003924">
    <property type="term" value="F:GTPase activity"/>
    <property type="evidence" value="ECO:0007669"/>
    <property type="project" value="InterPro"/>
</dbReference>
<feature type="compositionally biased region" description="Polar residues" evidence="3">
    <location>
        <begin position="1418"/>
        <end position="1433"/>
    </location>
</feature>
<feature type="compositionally biased region" description="Basic residues" evidence="3">
    <location>
        <begin position="1334"/>
        <end position="1346"/>
    </location>
</feature>
<dbReference type="InterPro" id="IPR000198">
    <property type="entry name" value="RhoGAP_dom"/>
</dbReference>
<dbReference type="Pfam" id="PF16512">
    <property type="entry name" value="RhoGAP-FF1"/>
    <property type="match status" value="1"/>
</dbReference>
<feature type="compositionally biased region" description="Basic and acidic residues" evidence="3">
    <location>
        <begin position="1502"/>
        <end position="1517"/>
    </location>
</feature>